<dbReference type="AlphaFoldDB" id="A0A4R1RDE2"/>
<dbReference type="Proteomes" id="UP000295455">
    <property type="component" value="Unassembled WGS sequence"/>
</dbReference>
<accession>A0A4R1RDE2</accession>
<comment type="caution">
    <text evidence="1">The sequence shown here is derived from an EMBL/GenBank/DDBJ whole genome shotgun (WGS) entry which is preliminary data.</text>
</comment>
<evidence type="ECO:0000313" key="2">
    <source>
        <dbReference type="Proteomes" id="UP000295455"/>
    </source>
</evidence>
<gene>
    <name evidence="1" type="ORF">EV196_10862</name>
</gene>
<organism evidence="1 2">
    <name type="scientific">Mariniflexile fucanivorans</name>
    <dbReference type="NCBI Taxonomy" id="264023"/>
    <lineage>
        <taxon>Bacteria</taxon>
        <taxon>Pseudomonadati</taxon>
        <taxon>Bacteroidota</taxon>
        <taxon>Flavobacteriia</taxon>
        <taxon>Flavobacteriales</taxon>
        <taxon>Flavobacteriaceae</taxon>
        <taxon>Mariniflexile</taxon>
    </lineage>
</organism>
<name>A0A4R1RDE2_9FLAO</name>
<evidence type="ECO:0000313" key="1">
    <source>
        <dbReference type="EMBL" id="TCL63866.1"/>
    </source>
</evidence>
<keyword evidence="2" id="KW-1185">Reference proteome</keyword>
<protein>
    <submittedName>
        <fullName evidence="1">Uncharacterized protein</fullName>
    </submittedName>
</protein>
<dbReference type="EMBL" id="SLUP01000008">
    <property type="protein sequence ID" value="TCL63866.1"/>
    <property type="molecule type" value="Genomic_DNA"/>
</dbReference>
<proteinExistence type="predicted"/>
<reference evidence="1 2" key="1">
    <citation type="submission" date="2019-03" db="EMBL/GenBank/DDBJ databases">
        <title>Genomic Encyclopedia of Type Strains, Phase IV (KMG-IV): sequencing the most valuable type-strain genomes for metagenomic binning, comparative biology and taxonomic classification.</title>
        <authorList>
            <person name="Goeker M."/>
        </authorList>
    </citation>
    <scope>NUCLEOTIDE SEQUENCE [LARGE SCALE GENOMIC DNA]</scope>
    <source>
        <strain evidence="1 2">DSM 18792</strain>
    </source>
</reference>
<sequence>MFTLTKTTKAVVKPKPVPKKLRNINPQIMAKLNSFIKIEGTLDNLTFYKGKEGYLVKTKSSVSAKRIKNDPAYARTRENGVEFGHAATSGKQLRRGILDLLTDAKDDLVTSRLTQTMTKVKDADTTSPRGQRQVAIGLATPLGKLALNGFNFNINAILSSVLLSDFTLNTTTGAISMAEFIPSQNLNAPQGSTHVSLIAGFLDIDFNTDVKDLQVSPSVNLPIDNTNTPVTLTPAGVPSGTGNKMYFLKVAFYQEVNGLQYALNNGTFNALKLVEIL</sequence>